<keyword evidence="4" id="KW-1185">Reference proteome</keyword>
<organism evidence="3 4">
    <name type="scientific">Neoarthrinium moseri</name>
    <dbReference type="NCBI Taxonomy" id="1658444"/>
    <lineage>
        <taxon>Eukaryota</taxon>
        <taxon>Fungi</taxon>
        <taxon>Dikarya</taxon>
        <taxon>Ascomycota</taxon>
        <taxon>Pezizomycotina</taxon>
        <taxon>Sordariomycetes</taxon>
        <taxon>Xylariomycetidae</taxon>
        <taxon>Amphisphaeriales</taxon>
        <taxon>Apiosporaceae</taxon>
        <taxon>Neoarthrinium</taxon>
    </lineage>
</organism>
<reference evidence="3" key="1">
    <citation type="submission" date="2021-03" db="EMBL/GenBank/DDBJ databases">
        <title>Revisited historic fungal species revealed as producer of novel bioactive compounds through whole genome sequencing and comparative genomics.</title>
        <authorList>
            <person name="Vignolle G.A."/>
            <person name="Hochenegger N."/>
            <person name="Mach R.L."/>
            <person name="Mach-Aigner A.R."/>
            <person name="Javad Rahimi M."/>
            <person name="Salim K.A."/>
            <person name="Chan C.M."/>
            <person name="Lim L.B.L."/>
            <person name="Cai F."/>
            <person name="Druzhinina I.S."/>
            <person name="U'Ren J.M."/>
            <person name="Derntl C."/>
        </authorList>
    </citation>
    <scope>NUCLEOTIDE SEQUENCE</scope>
    <source>
        <strain evidence="3">TUCIM 5799</strain>
    </source>
</reference>
<gene>
    <name evidence="3" type="ORF">JX265_004896</name>
</gene>
<comment type="caution">
    <text evidence="3">The sequence shown here is derived from an EMBL/GenBank/DDBJ whole genome shotgun (WGS) entry which is preliminary data.</text>
</comment>
<evidence type="ECO:0000313" key="4">
    <source>
        <dbReference type="Proteomes" id="UP000829685"/>
    </source>
</evidence>
<sequence>MRHHNKLEPRAKKAHKELDDDGRSAFPIEMPSEDSGDSNVQFVEFRDYRTEKLLQAPSWVKEAEALFLADHRKDRYSAVVAKELAGNFADKMASKQKIENLERKNRPLGTVIKNKKEEVTRLKNEKLALQAQVDAIPAEYVRLEARREQVNHAADAARHEATKVEEAARDTLKHENMRLSEDLARIKRERDDYEEWIKGAPLPKRVKTEDES</sequence>
<evidence type="ECO:0000256" key="2">
    <source>
        <dbReference type="SAM" id="MobiDB-lite"/>
    </source>
</evidence>
<evidence type="ECO:0000256" key="1">
    <source>
        <dbReference type="SAM" id="Coils"/>
    </source>
</evidence>
<keyword evidence="1" id="KW-0175">Coiled coil</keyword>
<feature type="coiled-coil region" evidence="1">
    <location>
        <begin position="112"/>
        <end position="189"/>
    </location>
</feature>
<proteinExistence type="predicted"/>
<dbReference type="AlphaFoldDB" id="A0A9P9WQI8"/>
<dbReference type="EMBL" id="JAFIMR010000009">
    <property type="protein sequence ID" value="KAI1874688.1"/>
    <property type="molecule type" value="Genomic_DNA"/>
</dbReference>
<name>A0A9P9WQI8_9PEZI</name>
<feature type="region of interest" description="Disordered" evidence="2">
    <location>
        <begin position="1"/>
        <end position="37"/>
    </location>
</feature>
<evidence type="ECO:0000313" key="3">
    <source>
        <dbReference type="EMBL" id="KAI1874688.1"/>
    </source>
</evidence>
<protein>
    <submittedName>
        <fullName evidence="3">Uncharacterized protein</fullName>
    </submittedName>
</protein>
<accession>A0A9P9WQI8</accession>
<dbReference type="Proteomes" id="UP000829685">
    <property type="component" value="Unassembled WGS sequence"/>
</dbReference>
<feature type="compositionally biased region" description="Basic and acidic residues" evidence="2">
    <location>
        <begin position="1"/>
        <end position="23"/>
    </location>
</feature>